<dbReference type="InterPro" id="IPR023615">
    <property type="entry name" value="Cyt_c_Oxase_su1_BS"/>
</dbReference>
<dbReference type="PROSITE" id="PS50855">
    <property type="entry name" value="COX1"/>
    <property type="match status" value="1"/>
</dbReference>
<evidence type="ECO:0000259" key="22">
    <source>
        <dbReference type="PROSITE" id="PS50855"/>
    </source>
</evidence>
<evidence type="ECO:0000256" key="12">
    <source>
        <dbReference type="ARBA" id="ARBA00022982"/>
    </source>
</evidence>
<feature type="region of interest" description="Disordered" evidence="19">
    <location>
        <begin position="1"/>
        <end position="23"/>
    </location>
</feature>
<proteinExistence type="inferred from homology"/>
<evidence type="ECO:0000256" key="18">
    <source>
        <dbReference type="RuleBase" id="RU000370"/>
    </source>
</evidence>
<dbReference type="EC" id="7.1.1.9" evidence="4"/>
<dbReference type="SUPFAM" id="SSF81442">
    <property type="entry name" value="Cytochrome c oxidase subunit I-like"/>
    <property type="match status" value="1"/>
</dbReference>
<evidence type="ECO:0000256" key="9">
    <source>
        <dbReference type="ARBA" id="ARBA00022692"/>
    </source>
</evidence>
<evidence type="ECO:0000256" key="5">
    <source>
        <dbReference type="ARBA" id="ARBA00022448"/>
    </source>
</evidence>
<feature type="compositionally biased region" description="Basic and acidic residues" evidence="19">
    <location>
        <begin position="8"/>
        <end position="23"/>
    </location>
</feature>
<keyword evidence="14" id="KW-0408">Iron</keyword>
<keyword evidence="6" id="KW-1003">Cell membrane</keyword>
<dbReference type="NCBIfam" id="TIGR02891">
    <property type="entry name" value="CtaD_CoxA"/>
    <property type="match status" value="1"/>
</dbReference>
<dbReference type="GO" id="GO:0015990">
    <property type="term" value="P:electron transport coupled proton transport"/>
    <property type="evidence" value="ECO:0007669"/>
    <property type="project" value="InterPro"/>
</dbReference>
<keyword evidence="8 18" id="KW-0679">Respiratory chain</keyword>
<evidence type="ECO:0000259" key="21">
    <source>
        <dbReference type="PROSITE" id="PS50253"/>
    </source>
</evidence>
<dbReference type="Proteomes" id="UP000265750">
    <property type="component" value="Unassembled WGS sequence"/>
</dbReference>
<feature type="transmembrane region" description="Helical" evidence="20">
    <location>
        <begin position="716"/>
        <end position="735"/>
    </location>
</feature>
<feature type="transmembrane region" description="Helical" evidence="20">
    <location>
        <begin position="182"/>
        <end position="206"/>
    </location>
</feature>
<dbReference type="EMBL" id="QYRN01000012">
    <property type="protein sequence ID" value="RIX97939.1"/>
    <property type="molecule type" value="Genomic_DNA"/>
</dbReference>
<dbReference type="Pfam" id="PF00115">
    <property type="entry name" value="COX1"/>
    <property type="match status" value="1"/>
</dbReference>
<dbReference type="Gene3D" id="1.20.120.80">
    <property type="entry name" value="Cytochrome c oxidase, subunit III, four-helix bundle"/>
    <property type="match status" value="1"/>
</dbReference>
<accession>A0A3A1WEQ3</accession>
<dbReference type="AlphaFoldDB" id="A0A3A1WEQ3"/>
<feature type="transmembrane region" description="Helical" evidence="20">
    <location>
        <begin position="828"/>
        <end position="849"/>
    </location>
</feature>
<evidence type="ECO:0000256" key="3">
    <source>
        <dbReference type="ARBA" id="ARBA00009578"/>
    </source>
</evidence>
<evidence type="ECO:0000313" key="24">
    <source>
        <dbReference type="Proteomes" id="UP000265750"/>
    </source>
</evidence>
<dbReference type="GO" id="GO:0020037">
    <property type="term" value="F:heme binding"/>
    <property type="evidence" value="ECO:0007669"/>
    <property type="project" value="InterPro"/>
</dbReference>
<dbReference type="FunFam" id="1.20.210.10:FF:000006">
    <property type="entry name" value="Cytochrome c oxidase subunit 1"/>
    <property type="match status" value="1"/>
</dbReference>
<comment type="caution">
    <text evidence="23">The sequence shown here is derived from an EMBL/GenBank/DDBJ whole genome shotgun (WGS) entry which is preliminary data.</text>
</comment>
<organism evidence="23 24">
    <name type="scientific">Aureimonas flava</name>
    <dbReference type="NCBI Taxonomy" id="2320271"/>
    <lineage>
        <taxon>Bacteria</taxon>
        <taxon>Pseudomonadati</taxon>
        <taxon>Pseudomonadota</taxon>
        <taxon>Alphaproteobacteria</taxon>
        <taxon>Hyphomicrobiales</taxon>
        <taxon>Aurantimonadaceae</taxon>
        <taxon>Aureimonas</taxon>
    </lineage>
</organism>
<comment type="pathway">
    <text evidence="2">Energy metabolism; oxidative phosphorylation.</text>
</comment>
<feature type="domain" description="Heme-copper oxidase subunit III family profile" evidence="21">
    <location>
        <begin position="591"/>
        <end position="849"/>
    </location>
</feature>
<dbReference type="SUPFAM" id="SSF81452">
    <property type="entry name" value="Cytochrome c oxidase subunit III-like"/>
    <property type="match status" value="1"/>
</dbReference>
<feature type="transmembrane region" description="Helical" evidence="20">
    <location>
        <begin position="625"/>
        <end position="642"/>
    </location>
</feature>
<keyword evidence="16 20" id="KW-0472">Membrane</keyword>
<feature type="transmembrane region" description="Helical" evidence="20">
    <location>
        <begin position="135"/>
        <end position="157"/>
    </location>
</feature>
<dbReference type="InterPro" id="IPR000883">
    <property type="entry name" value="Cyt_C_Oxase_1"/>
</dbReference>
<protein>
    <recommendedName>
        <fullName evidence="4">cytochrome-c oxidase</fullName>
        <ecNumber evidence="4">7.1.1.9</ecNumber>
    </recommendedName>
</protein>
<evidence type="ECO:0000256" key="16">
    <source>
        <dbReference type="ARBA" id="ARBA00023136"/>
    </source>
</evidence>
<dbReference type="InterPro" id="IPR000298">
    <property type="entry name" value="Cyt_c_oxidase-like_su3"/>
</dbReference>
<dbReference type="InterPro" id="IPR023616">
    <property type="entry name" value="Cyt_c_oxase-like_su1_dom"/>
</dbReference>
<feature type="transmembrane region" description="Helical" evidence="20">
    <location>
        <begin position="280"/>
        <end position="299"/>
    </location>
</feature>
<dbReference type="OrthoDB" id="9803294at2"/>
<comment type="catalytic activity">
    <reaction evidence="17">
        <text>4 Fe(II)-[cytochrome c] + O2 + 8 H(+)(in) = 4 Fe(III)-[cytochrome c] + 2 H2O + 4 H(+)(out)</text>
        <dbReference type="Rhea" id="RHEA:11436"/>
        <dbReference type="Rhea" id="RHEA-COMP:10350"/>
        <dbReference type="Rhea" id="RHEA-COMP:14399"/>
        <dbReference type="ChEBI" id="CHEBI:15377"/>
        <dbReference type="ChEBI" id="CHEBI:15378"/>
        <dbReference type="ChEBI" id="CHEBI:15379"/>
        <dbReference type="ChEBI" id="CHEBI:29033"/>
        <dbReference type="ChEBI" id="CHEBI:29034"/>
        <dbReference type="EC" id="7.1.1.9"/>
    </reaction>
</comment>
<feature type="transmembrane region" description="Helical" evidence="20">
    <location>
        <begin position="487"/>
        <end position="511"/>
    </location>
</feature>
<dbReference type="GO" id="GO:0046872">
    <property type="term" value="F:metal ion binding"/>
    <property type="evidence" value="ECO:0007669"/>
    <property type="project" value="UniProtKB-KW"/>
</dbReference>
<dbReference type="InterPro" id="IPR036927">
    <property type="entry name" value="Cyt_c_oxase-like_su1_sf"/>
</dbReference>
<keyword evidence="9 18" id="KW-0812">Transmembrane</keyword>
<keyword evidence="15" id="KW-0186">Copper</keyword>
<dbReference type="PROSITE" id="PS50253">
    <property type="entry name" value="COX3"/>
    <property type="match status" value="1"/>
</dbReference>
<sequence length="854" mass="93761">MSAAAELDAMRRPGDPDQEDEAVRRGQQERLIRVWETPPGWRYWSDVNNTTVGVWYTVTSFAFMLFAGVLGLMIRVQLAVPENDFLSATMYNQVYTLHGTVMMFLFAVPIFEAVAVILLPQMLGARDLPFPRLSAFGYWCFLIGGLFVCGSIFFGHAPNSGWFMYPPLTTQARFTPGYGADIWLLGLSFIEVASIAAAVELIVGALKCRPPGMRLNLMPLYAWYVLVVAAMILFAFPPLIAGDILFEMERLFDWPFFDPTRGGDPMLWQHLFWIFGHPEVYIVFLPAIALLAMIIPTFARRPLLGYSWIVLAAVGTGFLSFGLWVHHMFTTGLPAISLGFFSAASEAVAIPTGVQIFVFLATCLVGNVVYSVPMLFVSGALGIFVLGGLTGVMVALAPFDWQVHDTYFVVAHLHYVILGGVLFPIVAGIYYYWPIVSSRKLHDRAGKVAFWLMFVGFNVAFFPMHYAGMIGMPRRVYTYPAQLGLEIPNLISTVGAFVFAAGFLVVVADMLRPRKDPYADRNPWNAGTLEWSGEIPDQSWGVRSVPIVRSRYPIWDQPGFVEDMDRGRFYLPDAEEGKRETLVTTVLDAEPVQCLRVPGPSFVPMAAAVFLGACFIAATFHYWTLTIGALVVAIAVILFWLWRATAVIPEKETKYVGLGLDLPLYVSGPHSVSWWAMFITMLGDATAFLSLCFGYYFFFTVHADFPPAGTQGPGLLWPSAALALFALAWGACLLAHRVLRGGGVAAARALLALCVLASLGAGAALLWGPHATGLQPTAHVYPATVWILAIWTAIHAFVGTLMAGYCLARSLAGHLTPRHDIDLANVVLYWHFAAATGLVTVATIAYFPLVAGGA</sequence>
<dbReference type="InterPro" id="IPR013833">
    <property type="entry name" value="Cyt_c_oxidase_su3_a-hlx"/>
</dbReference>
<dbReference type="Gene3D" id="1.20.210.10">
    <property type="entry name" value="Cytochrome c oxidase-like, subunit I domain"/>
    <property type="match status" value="1"/>
</dbReference>
<evidence type="ECO:0000313" key="23">
    <source>
        <dbReference type="EMBL" id="RIX97939.1"/>
    </source>
</evidence>
<keyword evidence="13 20" id="KW-1133">Transmembrane helix</keyword>
<keyword evidence="10" id="KW-0479">Metal-binding</keyword>
<feature type="transmembrane region" description="Helical" evidence="20">
    <location>
        <begin position="306"/>
        <end position="327"/>
    </location>
</feature>
<dbReference type="GO" id="GO:0016491">
    <property type="term" value="F:oxidoreductase activity"/>
    <property type="evidence" value="ECO:0007669"/>
    <property type="project" value="UniProtKB-KW"/>
</dbReference>
<evidence type="ECO:0000256" key="13">
    <source>
        <dbReference type="ARBA" id="ARBA00022989"/>
    </source>
</evidence>
<evidence type="ECO:0000256" key="8">
    <source>
        <dbReference type="ARBA" id="ARBA00022660"/>
    </source>
</evidence>
<dbReference type="InterPro" id="IPR035973">
    <property type="entry name" value="Cyt_c_oxidase_su3-like_sf"/>
</dbReference>
<name>A0A3A1WEQ3_9HYPH</name>
<evidence type="ECO:0000256" key="2">
    <source>
        <dbReference type="ARBA" id="ARBA00004673"/>
    </source>
</evidence>
<keyword evidence="7 18" id="KW-0349">Heme</keyword>
<feature type="domain" description="Cytochrome oxidase subunit I profile" evidence="22">
    <location>
        <begin position="35"/>
        <end position="549"/>
    </location>
</feature>
<evidence type="ECO:0000256" key="11">
    <source>
        <dbReference type="ARBA" id="ARBA00022967"/>
    </source>
</evidence>
<evidence type="ECO:0000256" key="1">
    <source>
        <dbReference type="ARBA" id="ARBA00004651"/>
    </source>
</evidence>
<dbReference type="GO" id="GO:0006119">
    <property type="term" value="P:oxidative phosphorylation"/>
    <property type="evidence" value="ECO:0007669"/>
    <property type="project" value="UniProtKB-UniPathway"/>
</dbReference>
<evidence type="ECO:0000256" key="6">
    <source>
        <dbReference type="ARBA" id="ARBA00022475"/>
    </source>
</evidence>
<keyword evidence="24" id="KW-1185">Reference proteome</keyword>
<dbReference type="GO" id="GO:0005886">
    <property type="term" value="C:plasma membrane"/>
    <property type="evidence" value="ECO:0007669"/>
    <property type="project" value="UniProtKB-SubCell"/>
</dbReference>
<feature type="transmembrane region" description="Helical" evidence="20">
    <location>
        <begin position="218"/>
        <end position="240"/>
    </location>
</feature>
<evidence type="ECO:0000256" key="14">
    <source>
        <dbReference type="ARBA" id="ARBA00023004"/>
    </source>
</evidence>
<feature type="transmembrane region" description="Helical" evidence="20">
    <location>
        <begin position="747"/>
        <end position="768"/>
    </location>
</feature>
<evidence type="ECO:0000256" key="19">
    <source>
        <dbReference type="SAM" id="MobiDB-lite"/>
    </source>
</evidence>
<dbReference type="PRINTS" id="PR01165">
    <property type="entry name" value="CYCOXIDASEI"/>
</dbReference>
<feature type="transmembrane region" description="Helical" evidence="20">
    <location>
        <begin position="411"/>
        <end position="433"/>
    </location>
</feature>
<reference evidence="24" key="1">
    <citation type="submission" date="2018-09" db="EMBL/GenBank/DDBJ databases">
        <authorList>
            <person name="Tuo L."/>
        </authorList>
    </citation>
    <scope>NUCLEOTIDE SEQUENCE [LARGE SCALE GENOMIC DNA]</scope>
    <source>
        <strain evidence="24">M2BS4Y-1</strain>
    </source>
</reference>
<feature type="transmembrane region" description="Helical" evidence="20">
    <location>
        <begin position="347"/>
        <end position="369"/>
    </location>
</feature>
<dbReference type="GO" id="GO:0022904">
    <property type="term" value="P:respiratory electron transport chain"/>
    <property type="evidence" value="ECO:0007669"/>
    <property type="project" value="InterPro"/>
</dbReference>
<dbReference type="PROSITE" id="PS00077">
    <property type="entry name" value="COX1_CUB"/>
    <property type="match status" value="1"/>
</dbReference>
<dbReference type="PANTHER" id="PTHR10422:SF35">
    <property type="entry name" value="CYTOCHROME BO(3) UBIQUINOL OXIDASE SUBUNIT 1"/>
    <property type="match status" value="1"/>
</dbReference>
<dbReference type="UniPathway" id="UPA00705"/>
<comment type="subcellular location">
    <subcellularLocation>
        <location evidence="1">Cell membrane</location>
        <topology evidence="1">Multi-pass membrane protein</topology>
    </subcellularLocation>
</comment>
<feature type="transmembrane region" description="Helical" evidence="20">
    <location>
        <begin position="674"/>
        <end position="696"/>
    </location>
</feature>
<feature type="transmembrane region" description="Helical" evidence="20">
    <location>
        <begin position="602"/>
        <end position="619"/>
    </location>
</feature>
<feature type="transmembrane region" description="Helical" evidence="20">
    <location>
        <begin position="780"/>
        <end position="807"/>
    </location>
</feature>
<keyword evidence="11" id="KW-1278">Translocase</keyword>
<keyword evidence="12 18" id="KW-0249">Electron transport</keyword>
<dbReference type="PANTHER" id="PTHR10422">
    <property type="entry name" value="CYTOCHROME C OXIDASE SUBUNIT 1"/>
    <property type="match status" value="1"/>
</dbReference>
<feature type="transmembrane region" description="Helical" evidence="20">
    <location>
        <begin position="445"/>
        <end position="467"/>
    </location>
</feature>
<evidence type="ECO:0000256" key="7">
    <source>
        <dbReference type="ARBA" id="ARBA00022617"/>
    </source>
</evidence>
<evidence type="ECO:0000256" key="20">
    <source>
        <dbReference type="SAM" id="Phobius"/>
    </source>
</evidence>
<evidence type="ECO:0000256" key="10">
    <source>
        <dbReference type="ARBA" id="ARBA00022723"/>
    </source>
</evidence>
<dbReference type="InterPro" id="IPR014241">
    <property type="entry name" value="Cyt_c_oxidase_su1_bac"/>
</dbReference>
<dbReference type="GO" id="GO:0004129">
    <property type="term" value="F:cytochrome-c oxidase activity"/>
    <property type="evidence" value="ECO:0007669"/>
    <property type="project" value="UniProtKB-EC"/>
</dbReference>
<feature type="transmembrane region" description="Helical" evidence="20">
    <location>
        <begin position="376"/>
        <end position="399"/>
    </location>
</feature>
<feature type="transmembrane region" description="Helical" evidence="20">
    <location>
        <begin position="52"/>
        <end position="74"/>
    </location>
</feature>
<keyword evidence="23" id="KW-0560">Oxidoreductase</keyword>
<comment type="similarity">
    <text evidence="3 18">Belongs to the heme-copper respiratory oxidase family.</text>
</comment>
<keyword evidence="5 18" id="KW-0813">Transport</keyword>
<gene>
    <name evidence="23" type="primary">ctaD</name>
    <name evidence="23" type="ORF">D3218_17805</name>
</gene>
<evidence type="ECO:0000256" key="15">
    <source>
        <dbReference type="ARBA" id="ARBA00023008"/>
    </source>
</evidence>
<evidence type="ECO:0000256" key="4">
    <source>
        <dbReference type="ARBA" id="ARBA00012949"/>
    </source>
</evidence>
<feature type="transmembrane region" description="Helical" evidence="20">
    <location>
        <begin position="94"/>
        <end position="123"/>
    </location>
</feature>
<evidence type="ECO:0000256" key="17">
    <source>
        <dbReference type="ARBA" id="ARBA00047816"/>
    </source>
</evidence>